<feature type="region of interest" description="Disordered" evidence="1">
    <location>
        <begin position="304"/>
        <end position="350"/>
    </location>
</feature>
<feature type="chain" id="PRO_5004296891" evidence="3">
    <location>
        <begin position="46"/>
        <end position="350"/>
    </location>
</feature>
<keyword evidence="2" id="KW-0472">Membrane</keyword>
<keyword evidence="2" id="KW-1133">Transmembrane helix</keyword>
<keyword evidence="2" id="KW-0812">Transmembrane</keyword>
<keyword evidence="5" id="KW-1185">Reference proteome</keyword>
<reference evidence="4 5" key="1">
    <citation type="journal article" date="2001" name="Proc. Natl. Acad. Sci. U.S.A.">
        <title>Genome sequence of an industrial microorganism Streptomyces avermitilis: deducing the ability of producing secondary metabolites.</title>
        <authorList>
            <person name="Omura S."/>
            <person name="Ikeda H."/>
            <person name="Ishikawa J."/>
            <person name="Hanamoto A."/>
            <person name="Takahashi C."/>
            <person name="Shinose M."/>
            <person name="Takahashi Y."/>
            <person name="Horikawa H."/>
            <person name="Nakazawa H."/>
            <person name="Osonoe T."/>
            <person name="Kikuchi H."/>
            <person name="Shiba T."/>
            <person name="Sakaki Y."/>
            <person name="Hattori M."/>
        </authorList>
    </citation>
    <scope>NUCLEOTIDE SEQUENCE [LARGE SCALE GENOMIC DNA]</scope>
    <source>
        <strain evidence="5">ATCC 31267 / DSM 46492 / JCM 5070 / NBRC 14893 / NCIMB 12804 / NRRL 8165 / MA-4680</strain>
    </source>
</reference>
<proteinExistence type="predicted"/>
<evidence type="ECO:0000256" key="1">
    <source>
        <dbReference type="SAM" id="MobiDB-lite"/>
    </source>
</evidence>
<sequence>MSRVLTHRTGPTTAYDPQEPPMPYVSHVLGLAALTLLAAAPSAAAADAWSVAPATGGTAGRPYIYAEGESGTVLEDAVSVLNPGGTPLTVRLRGADGPDGVRSGPVGTGAWIGFARATGGHRRAASAVSVTVPARTRADVPFTVSVPPGTTPGDHPGAIVAEAGGRSSAVRVRLRVGGPTLSALSVEHVSVGGGRISYELVNRGNTVLAPSLAVHVDGLFGPLLDRPAHALSLDLPPGRRVTLSEPWRDTPALDAVQVRLTVTAAGGARASASASARFVPWGAVAGTGGAFAAAGAGFVVRRRGRGPRDGDAAPRQPWQPWRPWRRGRRPPDGDAGEPPCAEAELTGAVK</sequence>
<keyword evidence="3" id="KW-0732">Signal</keyword>
<organism evidence="4 5">
    <name type="scientific">Streptomyces avermitilis (strain ATCC 31267 / DSM 46492 / JCM 5070 / NBRC 14893 / NCIMB 12804 / NRRL 8165 / MA-4680)</name>
    <dbReference type="NCBI Taxonomy" id="227882"/>
    <lineage>
        <taxon>Bacteria</taxon>
        <taxon>Bacillati</taxon>
        <taxon>Actinomycetota</taxon>
        <taxon>Actinomycetes</taxon>
        <taxon>Kitasatosporales</taxon>
        <taxon>Streptomycetaceae</taxon>
        <taxon>Streptomyces</taxon>
    </lineage>
</organism>
<protein>
    <submittedName>
        <fullName evidence="4">Secreted protein</fullName>
    </submittedName>
</protein>
<feature type="signal peptide" evidence="3">
    <location>
        <begin position="1"/>
        <end position="45"/>
    </location>
</feature>
<evidence type="ECO:0000313" key="4">
    <source>
        <dbReference type="EMBL" id="BAC71198.1"/>
    </source>
</evidence>
<evidence type="ECO:0000256" key="3">
    <source>
        <dbReference type="SAM" id="SignalP"/>
    </source>
</evidence>
<reference evidence="4 5" key="3">
    <citation type="journal article" date="2014" name="J. Ind. Microbiol. Biotechnol.">
        <title>Genome mining of the Streptomyces avermitilis genome and development of genome-minimized hosts for heterologous expression of biosynthetic gene clusters.</title>
        <authorList>
            <person name="Ikeda H."/>
            <person name="Shin-ya K."/>
            <person name="Omura S."/>
        </authorList>
    </citation>
    <scope>NUCLEOTIDE SEQUENCE [LARGE SCALE GENOMIC DNA]</scope>
    <source>
        <strain evidence="5">ATCC 31267 / DSM 46492 / JCM 5070 / NBRC 14893 / NCIMB 12804 / NRRL 8165 / MA-4680</strain>
    </source>
</reference>
<dbReference type="EMBL" id="BA000030">
    <property type="protein sequence ID" value="BAC71198.1"/>
    <property type="molecule type" value="Genomic_DNA"/>
</dbReference>
<gene>
    <name evidence="4" type="ORF">SAVERM_3486</name>
</gene>
<dbReference type="HOGENOM" id="CLU_051827_0_0_11"/>
<reference evidence="4 5" key="2">
    <citation type="journal article" date="2003" name="Nat. Biotechnol.">
        <title>Complete genome sequence and comparative analysis of the industrial microorganism Streptomyces avermitilis.</title>
        <authorList>
            <person name="Ikeda H."/>
            <person name="Ishikawa J."/>
            <person name="Hanamoto A."/>
            <person name="Shinose M."/>
            <person name="Kikuchi H."/>
            <person name="Shiba T."/>
            <person name="Sakaki Y."/>
            <person name="Hattori M."/>
            <person name="Omura S."/>
        </authorList>
    </citation>
    <scope>NUCLEOTIDE SEQUENCE [LARGE SCALE GENOMIC DNA]</scope>
    <source>
        <strain evidence="5">ATCC 31267 / DSM 46492 / JCM 5070 / NBRC 14893 / NCIMB 12804 / NRRL 8165 / MA-4680</strain>
    </source>
</reference>
<name>Q82HM2_STRAW</name>
<dbReference type="KEGG" id="sma:SAVERM_3486"/>
<accession>Q82HM2</accession>
<evidence type="ECO:0000313" key="5">
    <source>
        <dbReference type="Proteomes" id="UP000000428"/>
    </source>
</evidence>
<feature type="compositionally biased region" description="Low complexity" evidence="1">
    <location>
        <begin position="313"/>
        <end position="322"/>
    </location>
</feature>
<feature type="transmembrane region" description="Helical" evidence="2">
    <location>
        <begin position="278"/>
        <end position="300"/>
    </location>
</feature>
<dbReference type="Proteomes" id="UP000000428">
    <property type="component" value="Chromosome"/>
</dbReference>
<dbReference type="AlphaFoldDB" id="Q82HM2"/>
<dbReference type="eggNOG" id="COG1361">
    <property type="taxonomic scope" value="Bacteria"/>
</dbReference>
<evidence type="ECO:0000256" key="2">
    <source>
        <dbReference type="SAM" id="Phobius"/>
    </source>
</evidence>